<dbReference type="Pfam" id="PF01047">
    <property type="entry name" value="MarR"/>
    <property type="match status" value="1"/>
</dbReference>
<reference evidence="5 6" key="1">
    <citation type="submission" date="2024-02" db="EMBL/GenBank/DDBJ databases">
        <authorList>
            <person name="Chen Y."/>
            <person name="Shah S."/>
            <person name="Dougan E. K."/>
            <person name="Thang M."/>
            <person name="Chan C."/>
        </authorList>
    </citation>
    <scope>NUCLEOTIDE SEQUENCE [LARGE SCALE GENOMIC DNA]</scope>
</reference>
<sequence>MSGFVTTAKTPVERIVLEYDWENSVGYWICSTAHALRRALTTELAAEGITLRQWEVLAWLSCKGCGSQSELAEHLGIEPHTLAGILSRMERDGLLDRRSCDQDRRRNKIYPTQRAEEIWERAAESCRRIRRQALEGLPAEEIEQLKSTCERIRSSLIGNEEGLGAVSSSLPTSHE</sequence>
<accession>A0ABP0QDF5</accession>
<comment type="caution">
    <text evidence="5">The sequence shown here is derived from an EMBL/GenBank/DDBJ whole genome shotgun (WGS) entry which is preliminary data.</text>
</comment>
<dbReference type="InterPro" id="IPR039422">
    <property type="entry name" value="MarR/SlyA-like"/>
</dbReference>
<proteinExistence type="predicted"/>
<feature type="domain" description="HTH marR-type" evidence="4">
    <location>
        <begin position="22"/>
        <end position="154"/>
    </location>
</feature>
<dbReference type="SUPFAM" id="SSF46785">
    <property type="entry name" value="Winged helix' DNA-binding domain"/>
    <property type="match status" value="1"/>
</dbReference>
<keyword evidence="1" id="KW-0805">Transcription regulation</keyword>
<dbReference type="PANTHER" id="PTHR33164">
    <property type="entry name" value="TRANSCRIPTIONAL REGULATOR, MARR FAMILY"/>
    <property type="match status" value="1"/>
</dbReference>
<protein>
    <submittedName>
        <fullName evidence="5">Transcriptional regulator SlyA</fullName>
    </submittedName>
</protein>
<evidence type="ECO:0000256" key="3">
    <source>
        <dbReference type="ARBA" id="ARBA00023163"/>
    </source>
</evidence>
<gene>
    <name evidence="5" type="ORF">SCF082_LOCUS40366</name>
</gene>
<dbReference type="PRINTS" id="PR00598">
    <property type="entry name" value="HTHMARR"/>
</dbReference>
<organism evidence="5 6">
    <name type="scientific">Durusdinium trenchii</name>
    <dbReference type="NCBI Taxonomy" id="1381693"/>
    <lineage>
        <taxon>Eukaryota</taxon>
        <taxon>Sar</taxon>
        <taxon>Alveolata</taxon>
        <taxon>Dinophyceae</taxon>
        <taxon>Suessiales</taxon>
        <taxon>Symbiodiniaceae</taxon>
        <taxon>Durusdinium</taxon>
    </lineage>
</organism>
<evidence type="ECO:0000313" key="6">
    <source>
        <dbReference type="Proteomes" id="UP001642464"/>
    </source>
</evidence>
<dbReference type="InterPro" id="IPR036388">
    <property type="entry name" value="WH-like_DNA-bd_sf"/>
</dbReference>
<dbReference type="Proteomes" id="UP001642464">
    <property type="component" value="Unassembled WGS sequence"/>
</dbReference>
<dbReference type="InterPro" id="IPR036390">
    <property type="entry name" value="WH_DNA-bd_sf"/>
</dbReference>
<dbReference type="PANTHER" id="PTHR33164:SF64">
    <property type="entry name" value="TRANSCRIPTIONAL REGULATOR SLYA"/>
    <property type="match status" value="1"/>
</dbReference>
<evidence type="ECO:0000256" key="1">
    <source>
        <dbReference type="ARBA" id="ARBA00023015"/>
    </source>
</evidence>
<dbReference type="InterPro" id="IPR000835">
    <property type="entry name" value="HTH_MarR-typ"/>
</dbReference>
<keyword evidence="6" id="KW-1185">Reference proteome</keyword>
<evidence type="ECO:0000313" key="5">
    <source>
        <dbReference type="EMBL" id="CAK9085191.1"/>
    </source>
</evidence>
<dbReference type="InterPro" id="IPR023187">
    <property type="entry name" value="Tscrpt_reg_MarR-type_CS"/>
</dbReference>
<keyword evidence="2" id="KW-0238">DNA-binding</keyword>
<dbReference type="Gene3D" id="1.10.10.10">
    <property type="entry name" value="Winged helix-like DNA-binding domain superfamily/Winged helix DNA-binding domain"/>
    <property type="match status" value="1"/>
</dbReference>
<evidence type="ECO:0000259" key="4">
    <source>
        <dbReference type="PROSITE" id="PS50995"/>
    </source>
</evidence>
<evidence type="ECO:0000256" key="2">
    <source>
        <dbReference type="ARBA" id="ARBA00023125"/>
    </source>
</evidence>
<dbReference type="PROSITE" id="PS01117">
    <property type="entry name" value="HTH_MARR_1"/>
    <property type="match status" value="1"/>
</dbReference>
<name>A0ABP0QDF5_9DINO</name>
<dbReference type="PROSITE" id="PS50995">
    <property type="entry name" value="HTH_MARR_2"/>
    <property type="match status" value="1"/>
</dbReference>
<keyword evidence="3" id="KW-0804">Transcription</keyword>
<dbReference type="SMART" id="SM00347">
    <property type="entry name" value="HTH_MARR"/>
    <property type="match status" value="1"/>
</dbReference>
<dbReference type="EMBL" id="CAXAMM010039253">
    <property type="protein sequence ID" value="CAK9085191.1"/>
    <property type="molecule type" value="Genomic_DNA"/>
</dbReference>